<dbReference type="Proteomes" id="UP000789570">
    <property type="component" value="Unassembled WGS sequence"/>
</dbReference>
<gene>
    <name evidence="2" type="ORF">FCALED_LOCUS4051</name>
</gene>
<sequence length="223" mass="26041">MAYDDDNIGDCASSRSDVESLYNHMVDRKVALEKKLRTTSQKLDAVQIKINQFRSKVEVNNIELEEMKEKFFDHKKLGSNKYFDPIKKLVLSANHKRKMHLTVLKKKDGSYCIKFLPIIGVIQTLDVGILKFAVIDLKSDSKRPVYFKKYIKYGINIRDTKKFTLEQLKQFTEMAYKAYVDWLKPIIETDGYRMVIGYRDKKSGKFKSLENEEGTNEEGKNDE</sequence>
<dbReference type="AlphaFoldDB" id="A0A9N8ZVA5"/>
<feature type="coiled-coil region" evidence="1">
    <location>
        <begin position="29"/>
        <end position="70"/>
    </location>
</feature>
<organism evidence="2 3">
    <name type="scientific">Funneliformis caledonium</name>
    <dbReference type="NCBI Taxonomy" id="1117310"/>
    <lineage>
        <taxon>Eukaryota</taxon>
        <taxon>Fungi</taxon>
        <taxon>Fungi incertae sedis</taxon>
        <taxon>Mucoromycota</taxon>
        <taxon>Glomeromycotina</taxon>
        <taxon>Glomeromycetes</taxon>
        <taxon>Glomerales</taxon>
        <taxon>Glomeraceae</taxon>
        <taxon>Funneliformis</taxon>
    </lineage>
</organism>
<comment type="caution">
    <text evidence="2">The sequence shown here is derived from an EMBL/GenBank/DDBJ whole genome shotgun (WGS) entry which is preliminary data.</text>
</comment>
<dbReference type="EMBL" id="CAJVPQ010000758">
    <property type="protein sequence ID" value="CAG8508063.1"/>
    <property type="molecule type" value="Genomic_DNA"/>
</dbReference>
<keyword evidence="3" id="KW-1185">Reference proteome</keyword>
<reference evidence="2" key="1">
    <citation type="submission" date="2021-06" db="EMBL/GenBank/DDBJ databases">
        <authorList>
            <person name="Kallberg Y."/>
            <person name="Tangrot J."/>
            <person name="Rosling A."/>
        </authorList>
    </citation>
    <scope>NUCLEOTIDE SEQUENCE</scope>
    <source>
        <strain evidence="2">UK204</strain>
    </source>
</reference>
<evidence type="ECO:0000256" key="1">
    <source>
        <dbReference type="SAM" id="Coils"/>
    </source>
</evidence>
<proteinExistence type="predicted"/>
<dbReference type="OrthoDB" id="2387458at2759"/>
<keyword evidence="1" id="KW-0175">Coiled coil</keyword>
<protein>
    <submittedName>
        <fullName evidence="2">13394_t:CDS:1</fullName>
    </submittedName>
</protein>
<evidence type="ECO:0000313" key="3">
    <source>
        <dbReference type="Proteomes" id="UP000789570"/>
    </source>
</evidence>
<feature type="non-terminal residue" evidence="2">
    <location>
        <position position="223"/>
    </location>
</feature>
<accession>A0A9N8ZVA5</accession>
<name>A0A9N8ZVA5_9GLOM</name>
<evidence type="ECO:0000313" key="2">
    <source>
        <dbReference type="EMBL" id="CAG8508063.1"/>
    </source>
</evidence>